<feature type="compositionally biased region" description="Basic residues" evidence="1">
    <location>
        <begin position="417"/>
        <end position="431"/>
    </location>
</feature>
<dbReference type="EMBL" id="CADCTX010000548">
    <property type="protein sequence ID" value="CAA9327635.1"/>
    <property type="molecule type" value="Genomic_DNA"/>
</dbReference>
<reference evidence="2" key="1">
    <citation type="submission" date="2020-02" db="EMBL/GenBank/DDBJ databases">
        <authorList>
            <person name="Meier V. D."/>
        </authorList>
    </citation>
    <scope>NUCLEOTIDE SEQUENCE</scope>
    <source>
        <strain evidence="2">AVDCRST_MAG40</strain>
    </source>
</reference>
<sequence length="659" mass="73657">APLAIVPPRRAPSDRAHRAGARRARRGDHPSADPRRRRRARGAGRARRGRPPLHRVARGRARRLAPHPARAPGEHPVRQHAADPRGGRAAGCAAAAHLLRRADHRRELRAHRRALLRLREGRGRERVRAALPLRRGHRRRDPAHRRRPLAERRRALEHRRHPHGLREHAPQRRRPRPVRDEPARPAQRPAGAAGERGRVGGVRLVARRPPAARERVPLGEPERAAPRRRGHRPPDAAAPRRARHRGLRRGAVRARRARGLSHHRQGGGVPAAGLPRPRHPPPHDAHRRHPVGRGGLRPLARWAHARLRDQRGRRVAALPHGHRHPPGAAGGRGAGGGGRGRALAPRLARGGVHRGVGPQPERRVLGGPRHRARDALDRERAGRARGRGAGRARAGALAELRRARDQRLLLPPARALRRQAPRAHQHPRRPRGAVAPRLPGAHQLLHQRAGRGRDLPERPRLHRLRQDVREARQRRAARGLGEGHRRAARLGGPAARARRRPRDGHRRQLRRLHDARGGHHLQRPHLLLARRGGDLELQHLPQEHRELPARPAPRRVRRRARPAPPRLLREDRPAQQRAPHHQAALRGAGRQRPARAAHGGRADGGPREAERQPRLVPHGHRRGARLPQEGERRLPVLRHHAVRAAVPAARSGARAGAAV</sequence>
<feature type="compositionally biased region" description="Basic residues" evidence="1">
    <location>
        <begin position="552"/>
        <end position="561"/>
    </location>
</feature>
<feature type="compositionally biased region" description="Basic residues" evidence="1">
    <location>
        <begin position="35"/>
        <end position="65"/>
    </location>
</feature>
<accession>A0A6J4LBC1</accession>
<feature type="region of interest" description="Disordered" evidence="1">
    <location>
        <begin position="1"/>
        <end position="89"/>
    </location>
</feature>
<feature type="compositionally biased region" description="Low complexity" evidence="1">
    <location>
        <begin position="341"/>
        <end position="350"/>
    </location>
</feature>
<feature type="compositionally biased region" description="Basic residues" evidence="1">
    <location>
        <begin position="276"/>
        <end position="291"/>
    </location>
</feature>
<feature type="compositionally biased region" description="Low complexity" evidence="1">
    <location>
        <begin position="184"/>
        <end position="193"/>
    </location>
</feature>
<evidence type="ECO:0000313" key="2">
    <source>
        <dbReference type="EMBL" id="CAA9327635.1"/>
    </source>
</evidence>
<evidence type="ECO:0000256" key="1">
    <source>
        <dbReference type="SAM" id="MobiDB-lite"/>
    </source>
</evidence>
<feature type="compositionally biased region" description="Basic and acidic residues" evidence="1">
    <location>
        <begin position="451"/>
        <end position="473"/>
    </location>
</feature>
<name>A0A6J4LBC1_9BACT</name>
<feature type="non-terminal residue" evidence="2">
    <location>
        <position position="1"/>
    </location>
</feature>
<feature type="compositionally biased region" description="Basic and acidic residues" evidence="1">
    <location>
        <begin position="72"/>
        <end position="86"/>
    </location>
</feature>
<feature type="region of interest" description="Disordered" evidence="1">
    <location>
        <begin position="539"/>
        <end position="633"/>
    </location>
</feature>
<feature type="non-terminal residue" evidence="2">
    <location>
        <position position="659"/>
    </location>
</feature>
<feature type="compositionally biased region" description="Basic residues" evidence="1">
    <location>
        <begin position="240"/>
        <end position="265"/>
    </location>
</feature>
<proteinExistence type="predicted"/>
<gene>
    <name evidence="2" type="ORF">AVDCRST_MAG40-1769</name>
</gene>
<feature type="compositionally biased region" description="Basic residues" evidence="1">
    <location>
        <begin position="496"/>
        <end position="510"/>
    </location>
</feature>
<feature type="compositionally biased region" description="Basic and acidic residues" evidence="1">
    <location>
        <begin position="211"/>
        <end position="225"/>
    </location>
</feature>
<feature type="compositionally biased region" description="Basic and acidic residues" evidence="1">
    <location>
        <begin position="539"/>
        <end position="548"/>
    </location>
</feature>
<feature type="compositionally biased region" description="Basic and acidic residues" evidence="1">
    <location>
        <begin position="600"/>
        <end position="613"/>
    </location>
</feature>
<feature type="compositionally biased region" description="Gly residues" evidence="1">
    <location>
        <begin position="328"/>
        <end position="340"/>
    </location>
</feature>
<feature type="region of interest" description="Disordered" evidence="1">
    <location>
        <begin position="128"/>
        <end position="298"/>
    </location>
</feature>
<feature type="region of interest" description="Disordered" evidence="1">
    <location>
        <begin position="317"/>
        <end position="371"/>
    </location>
</feature>
<feature type="compositionally biased region" description="Basic residues" evidence="1">
    <location>
        <begin position="134"/>
        <end position="147"/>
    </location>
</feature>
<organism evidence="2">
    <name type="scientific">uncultured Gemmatimonadaceae bacterium</name>
    <dbReference type="NCBI Taxonomy" id="246130"/>
    <lineage>
        <taxon>Bacteria</taxon>
        <taxon>Pseudomonadati</taxon>
        <taxon>Gemmatimonadota</taxon>
        <taxon>Gemmatimonadia</taxon>
        <taxon>Gemmatimonadales</taxon>
        <taxon>Gemmatimonadaceae</taxon>
        <taxon>environmental samples</taxon>
    </lineage>
</organism>
<feature type="region of interest" description="Disordered" evidence="1">
    <location>
        <begin position="417"/>
        <end position="436"/>
    </location>
</feature>
<feature type="compositionally biased region" description="Low complexity" evidence="1">
    <location>
        <begin position="575"/>
        <end position="599"/>
    </location>
</feature>
<dbReference type="AlphaFoldDB" id="A0A6J4LBC1"/>
<feature type="region of interest" description="Disordered" evidence="1">
    <location>
        <begin position="447"/>
        <end position="523"/>
    </location>
</feature>
<protein>
    <submittedName>
        <fullName evidence="2">Uncharacterized protein</fullName>
    </submittedName>
</protein>